<dbReference type="Proteomes" id="UP000826271">
    <property type="component" value="Unassembled WGS sequence"/>
</dbReference>
<accession>A0AAV6WWT1</accession>
<dbReference type="PANTHER" id="PTHR22930">
    <property type="match status" value="1"/>
</dbReference>
<reference evidence="2" key="1">
    <citation type="submission" date="2019-10" db="EMBL/GenBank/DDBJ databases">
        <authorList>
            <person name="Zhang R."/>
            <person name="Pan Y."/>
            <person name="Wang J."/>
            <person name="Ma R."/>
            <person name="Yu S."/>
        </authorList>
    </citation>
    <scope>NUCLEOTIDE SEQUENCE</scope>
    <source>
        <strain evidence="2">LA-IB0</strain>
        <tissue evidence="2">Leaf</tissue>
    </source>
</reference>
<dbReference type="PANTHER" id="PTHR22930:SF281">
    <property type="entry name" value="NUCLEASE"/>
    <property type="match status" value="1"/>
</dbReference>
<name>A0AAV6WWT1_9LAMI</name>
<evidence type="ECO:0000313" key="2">
    <source>
        <dbReference type="EMBL" id="KAG8373400.1"/>
    </source>
</evidence>
<dbReference type="InterPro" id="IPR024752">
    <property type="entry name" value="Myb/SANT-like_dom"/>
</dbReference>
<evidence type="ECO:0000313" key="3">
    <source>
        <dbReference type="Proteomes" id="UP000826271"/>
    </source>
</evidence>
<proteinExistence type="predicted"/>
<dbReference type="AlphaFoldDB" id="A0AAV6WWT1"/>
<evidence type="ECO:0000259" key="1">
    <source>
        <dbReference type="Pfam" id="PF12776"/>
    </source>
</evidence>
<organism evidence="2 3">
    <name type="scientific">Buddleja alternifolia</name>
    <dbReference type="NCBI Taxonomy" id="168488"/>
    <lineage>
        <taxon>Eukaryota</taxon>
        <taxon>Viridiplantae</taxon>
        <taxon>Streptophyta</taxon>
        <taxon>Embryophyta</taxon>
        <taxon>Tracheophyta</taxon>
        <taxon>Spermatophyta</taxon>
        <taxon>Magnoliopsida</taxon>
        <taxon>eudicotyledons</taxon>
        <taxon>Gunneridae</taxon>
        <taxon>Pentapetalae</taxon>
        <taxon>asterids</taxon>
        <taxon>lamiids</taxon>
        <taxon>Lamiales</taxon>
        <taxon>Scrophulariaceae</taxon>
        <taxon>Buddlejeae</taxon>
        <taxon>Buddleja</taxon>
    </lineage>
</organism>
<protein>
    <recommendedName>
        <fullName evidence="1">Myb/SANT-like domain-containing protein</fullName>
    </recommendedName>
</protein>
<dbReference type="Pfam" id="PF12776">
    <property type="entry name" value="Myb_DNA-bind_3"/>
    <property type="match status" value="1"/>
</dbReference>
<keyword evidence="3" id="KW-1185">Reference proteome</keyword>
<dbReference type="InterPro" id="IPR045249">
    <property type="entry name" value="HARBI1-like"/>
</dbReference>
<sequence>MTVKFDHVRSGHTISVYFNTVLTTLLKLHPLVQVILKPVDGECTLLSWALDGTYIDVQTHLLDKSRYRNRKGGISVNILGVVDRDMNFVYMLSGWEGSDVDGKVLRDAVKRANGVKVPNEPNDFSLCAPAQFHVREMEDYPTKAYIGDNHEESYNDDQLVEVDSLKVSPHQMSDKLMRVFPTTNLHSNPHISSKMHAWKKQYHSLYTIFCGTGVGWNPTTKMINTDTDEAWEAACKNEPNARTMDTNCDLTMIPSVRCLGKIELTVTEQKTFMML</sequence>
<gene>
    <name evidence="2" type="ORF">BUALT_Bualt11G0020400</name>
</gene>
<comment type="caution">
    <text evidence="2">The sequence shown here is derived from an EMBL/GenBank/DDBJ whole genome shotgun (WGS) entry which is preliminary data.</text>
</comment>
<dbReference type="EMBL" id="WHWC01000011">
    <property type="protein sequence ID" value="KAG8373400.1"/>
    <property type="molecule type" value="Genomic_DNA"/>
</dbReference>
<feature type="domain" description="Myb/SANT-like" evidence="1">
    <location>
        <begin position="182"/>
        <end position="233"/>
    </location>
</feature>